<dbReference type="InterPro" id="IPR035157">
    <property type="entry name" value="DUF5395"/>
</dbReference>
<gene>
    <name evidence="1" type="ORF">SAMN04488516_10715</name>
</gene>
<evidence type="ECO:0000313" key="1">
    <source>
        <dbReference type="EMBL" id="SDN78528.1"/>
    </source>
</evidence>
<accession>A0A1H0E892</accession>
<dbReference type="STRING" id="206665.SAMN04488516_10715"/>
<dbReference type="Pfam" id="PF17373">
    <property type="entry name" value="DUF5395"/>
    <property type="match status" value="1"/>
</dbReference>
<dbReference type="Proteomes" id="UP000199602">
    <property type="component" value="Unassembled WGS sequence"/>
</dbReference>
<dbReference type="OrthoDB" id="5472286at2"/>
<dbReference type="RefSeq" id="WP_092065454.1">
    <property type="nucleotide sequence ID" value="NZ_FNIN01000007.1"/>
</dbReference>
<name>A0A1H0E892_9BACT</name>
<keyword evidence="2" id="KW-1185">Reference proteome</keyword>
<dbReference type="AlphaFoldDB" id="A0A1H0E892"/>
<evidence type="ECO:0000313" key="2">
    <source>
        <dbReference type="Proteomes" id="UP000199602"/>
    </source>
</evidence>
<sequence length="80" mass="9731">MELTVVHDGKEWIAFDQDKEFRGTSLEEMDDQIRDYVLKSGRVGKGQRLKVWMYFNTAVIPEWMRQYMQHYFNRVLIIEN</sequence>
<reference evidence="1 2" key="1">
    <citation type="submission" date="2016-10" db="EMBL/GenBank/DDBJ databases">
        <authorList>
            <person name="de Groot N.N."/>
        </authorList>
    </citation>
    <scope>NUCLEOTIDE SEQUENCE [LARGE SCALE GENOMIC DNA]</scope>
    <source>
        <strain evidence="1 2">DSM 15269</strain>
    </source>
</reference>
<protein>
    <submittedName>
        <fullName evidence="1">Uncharacterized protein</fullName>
    </submittedName>
</protein>
<proteinExistence type="predicted"/>
<organism evidence="1 2">
    <name type="scientific">Desulfonauticus submarinus</name>
    <dbReference type="NCBI Taxonomy" id="206665"/>
    <lineage>
        <taxon>Bacteria</taxon>
        <taxon>Pseudomonadati</taxon>
        <taxon>Thermodesulfobacteriota</taxon>
        <taxon>Desulfovibrionia</taxon>
        <taxon>Desulfovibrionales</taxon>
        <taxon>Desulfonauticaceae</taxon>
        <taxon>Desulfonauticus</taxon>
    </lineage>
</organism>
<dbReference type="EMBL" id="FNIN01000007">
    <property type="protein sequence ID" value="SDN78528.1"/>
    <property type="molecule type" value="Genomic_DNA"/>
</dbReference>